<dbReference type="Proteomes" id="UP000316639">
    <property type="component" value="Unassembled WGS sequence"/>
</dbReference>
<dbReference type="EMBL" id="VOBR01000014">
    <property type="protein sequence ID" value="TWP50053.1"/>
    <property type="molecule type" value="Genomic_DNA"/>
</dbReference>
<reference evidence="2 3" key="1">
    <citation type="submission" date="2019-07" db="EMBL/GenBank/DDBJ databases">
        <title>Lentzea xizangensis sp. nov., isolated from Qinghai-Tibetan Plateau Soils.</title>
        <authorList>
            <person name="Huang J."/>
        </authorList>
    </citation>
    <scope>NUCLEOTIDE SEQUENCE [LARGE SCALE GENOMIC DNA]</scope>
    <source>
        <strain evidence="2 3">FXJ1.1311</strain>
    </source>
</reference>
<keyword evidence="3" id="KW-1185">Reference proteome</keyword>
<organism evidence="2 3">
    <name type="scientific">Lentzea tibetensis</name>
    <dbReference type="NCBI Taxonomy" id="2591470"/>
    <lineage>
        <taxon>Bacteria</taxon>
        <taxon>Bacillati</taxon>
        <taxon>Actinomycetota</taxon>
        <taxon>Actinomycetes</taxon>
        <taxon>Pseudonocardiales</taxon>
        <taxon>Pseudonocardiaceae</taxon>
        <taxon>Lentzea</taxon>
    </lineage>
</organism>
<proteinExistence type="predicted"/>
<evidence type="ECO:0000313" key="3">
    <source>
        <dbReference type="Proteomes" id="UP000316639"/>
    </source>
</evidence>
<keyword evidence="1" id="KW-0812">Transmembrane</keyword>
<keyword evidence="1" id="KW-0472">Membrane</keyword>
<name>A0A563EQY0_9PSEU</name>
<sequence>MTANKVMPLAVGVFALGVLAIVAVFVLFALGYSDLPWWLNVSATLLAPIGLAVGVAAAVRNARRKS</sequence>
<gene>
    <name evidence="2" type="ORF">FKR81_22795</name>
</gene>
<accession>A0A563EQY0</accession>
<evidence type="ECO:0000256" key="1">
    <source>
        <dbReference type="SAM" id="Phobius"/>
    </source>
</evidence>
<evidence type="ECO:0000313" key="2">
    <source>
        <dbReference type="EMBL" id="TWP50053.1"/>
    </source>
</evidence>
<protein>
    <submittedName>
        <fullName evidence="2">Uncharacterized protein</fullName>
    </submittedName>
</protein>
<keyword evidence="1" id="KW-1133">Transmembrane helix</keyword>
<comment type="caution">
    <text evidence="2">The sequence shown here is derived from an EMBL/GenBank/DDBJ whole genome shotgun (WGS) entry which is preliminary data.</text>
</comment>
<dbReference type="RefSeq" id="WP_146354153.1">
    <property type="nucleotide sequence ID" value="NZ_VOBR01000014.1"/>
</dbReference>
<dbReference type="AlphaFoldDB" id="A0A563EQY0"/>
<feature type="transmembrane region" description="Helical" evidence="1">
    <location>
        <begin position="37"/>
        <end position="59"/>
    </location>
</feature>
<feature type="transmembrane region" description="Helical" evidence="1">
    <location>
        <begin position="7"/>
        <end position="31"/>
    </location>
</feature>